<dbReference type="EMBL" id="JARAOO010000003">
    <property type="protein sequence ID" value="KAJ7973768.1"/>
    <property type="molecule type" value="Genomic_DNA"/>
</dbReference>
<organism evidence="4 5">
    <name type="scientific">Quillaja saponaria</name>
    <name type="common">Soap bark tree</name>
    <dbReference type="NCBI Taxonomy" id="32244"/>
    <lineage>
        <taxon>Eukaryota</taxon>
        <taxon>Viridiplantae</taxon>
        <taxon>Streptophyta</taxon>
        <taxon>Embryophyta</taxon>
        <taxon>Tracheophyta</taxon>
        <taxon>Spermatophyta</taxon>
        <taxon>Magnoliopsida</taxon>
        <taxon>eudicotyledons</taxon>
        <taxon>Gunneridae</taxon>
        <taxon>Pentapetalae</taxon>
        <taxon>rosids</taxon>
        <taxon>fabids</taxon>
        <taxon>Fabales</taxon>
        <taxon>Quillajaceae</taxon>
        <taxon>Quillaja</taxon>
    </lineage>
</organism>
<feature type="compositionally biased region" description="Low complexity" evidence="3">
    <location>
        <begin position="53"/>
        <end position="78"/>
    </location>
</feature>
<keyword evidence="2" id="KW-0539">Nucleus</keyword>
<protein>
    <submittedName>
        <fullName evidence="4">Oxidative stress 3</fullName>
    </submittedName>
</protein>
<evidence type="ECO:0000313" key="5">
    <source>
        <dbReference type="Proteomes" id="UP001163823"/>
    </source>
</evidence>
<dbReference type="PANTHER" id="PTHR33172">
    <property type="entry name" value="OS08G0516900 PROTEIN"/>
    <property type="match status" value="1"/>
</dbReference>
<accession>A0AAD7Q2R8</accession>
<comment type="subcellular location">
    <subcellularLocation>
        <location evidence="1">Nucleus</location>
    </subcellularLocation>
</comment>
<dbReference type="GO" id="GO:0005634">
    <property type="term" value="C:nucleus"/>
    <property type="evidence" value="ECO:0007669"/>
    <property type="project" value="UniProtKB-SubCell"/>
</dbReference>
<evidence type="ECO:0000256" key="1">
    <source>
        <dbReference type="ARBA" id="ARBA00004123"/>
    </source>
</evidence>
<proteinExistence type="predicted"/>
<evidence type="ECO:0000313" key="4">
    <source>
        <dbReference type="EMBL" id="KAJ7973768.1"/>
    </source>
</evidence>
<dbReference type="InterPro" id="IPR051992">
    <property type="entry name" value="OxStress_Response_Reg"/>
</dbReference>
<dbReference type="Proteomes" id="UP001163823">
    <property type="component" value="Chromosome 3"/>
</dbReference>
<feature type="region of interest" description="Disordered" evidence="3">
    <location>
        <begin position="29"/>
        <end position="78"/>
    </location>
</feature>
<name>A0AAD7Q2R8_QUISA</name>
<sequence>MGDQKAEQIYQGVIDFKEVDVNGGGHENCLVMEDGGDSDMYVSRESSLEEDSINSVSSSSSSDLVEDASSSSSSSLNSNGPLFELSELMANLPINRGLSKFYQGKAQSFTSLARVKSIEDFPKKVVPYRKKLKSCKSYGGLDVYKSAYNPKATISKNKASSRGSNFVYLLGNKRGSLIM</sequence>
<gene>
    <name evidence="4" type="ORF">O6P43_003951</name>
</gene>
<dbReference type="KEGG" id="qsa:O6P43_003951"/>
<keyword evidence="5" id="KW-1185">Reference proteome</keyword>
<dbReference type="PANTHER" id="PTHR33172:SF99">
    <property type="entry name" value="COLD INDUCED PROTEIN-LIKE"/>
    <property type="match status" value="1"/>
</dbReference>
<comment type="caution">
    <text evidence="4">The sequence shown here is derived from an EMBL/GenBank/DDBJ whole genome shotgun (WGS) entry which is preliminary data.</text>
</comment>
<evidence type="ECO:0000256" key="3">
    <source>
        <dbReference type="SAM" id="MobiDB-lite"/>
    </source>
</evidence>
<dbReference type="GO" id="GO:0006950">
    <property type="term" value="P:response to stress"/>
    <property type="evidence" value="ECO:0007669"/>
    <property type="project" value="UniProtKB-ARBA"/>
</dbReference>
<reference evidence="4" key="1">
    <citation type="journal article" date="2023" name="Science">
        <title>Elucidation of the pathway for biosynthesis of saponin adjuvants from the soapbark tree.</title>
        <authorList>
            <person name="Reed J."/>
            <person name="Orme A."/>
            <person name="El-Demerdash A."/>
            <person name="Owen C."/>
            <person name="Martin L.B.B."/>
            <person name="Misra R.C."/>
            <person name="Kikuchi S."/>
            <person name="Rejzek M."/>
            <person name="Martin A.C."/>
            <person name="Harkess A."/>
            <person name="Leebens-Mack J."/>
            <person name="Louveau T."/>
            <person name="Stephenson M.J."/>
            <person name="Osbourn A."/>
        </authorList>
    </citation>
    <scope>NUCLEOTIDE SEQUENCE</scope>
    <source>
        <strain evidence="4">S10</strain>
    </source>
</reference>
<evidence type="ECO:0000256" key="2">
    <source>
        <dbReference type="ARBA" id="ARBA00023242"/>
    </source>
</evidence>
<dbReference type="AlphaFoldDB" id="A0AAD7Q2R8"/>